<evidence type="ECO:0000313" key="7">
    <source>
        <dbReference type="EMBL" id="GAA4391378.1"/>
    </source>
</evidence>
<keyword evidence="2 5" id="KW-0812">Transmembrane</keyword>
<feature type="transmembrane region" description="Helical" evidence="5">
    <location>
        <begin position="284"/>
        <end position="303"/>
    </location>
</feature>
<dbReference type="PROSITE" id="PS50850">
    <property type="entry name" value="MFS"/>
    <property type="match status" value="1"/>
</dbReference>
<dbReference type="Proteomes" id="UP001500635">
    <property type="component" value="Unassembled WGS sequence"/>
</dbReference>
<evidence type="ECO:0000256" key="2">
    <source>
        <dbReference type="ARBA" id="ARBA00022692"/>
    </source>
</evidence>
<feature type="transmembrane region" description="Helical" evidence="5">
    <location>
        <begin position="137"/>
        <end position="157"/>
    </location>
</feature>
<keyword evidence="4 5" id="KW-0472">Membrane</keyword>
<evidence type="ECO:0000256" key="3">
    <source>
        <dbReference type="ARBA" id="ARBA00022989"/>
    </source>
</evidence>
<evidence type="ECO:0000256" key="4">
    <source>
        <dbReference type="ARBA" id="ARBA00023136"/>
    </source>
</evidence>
<dbReference type="InterPro" id="IPR020846">
    <property type="entry name" value="MFS_dom"/>
</dbReference>
<keyword evidence="8" id="KW-1185">Reference proteome</keyword>
<dbReference type="SUPFAM" id="SSF103473">
    <property type="entry name" value="MFS general substrate transporter"/>
    <property type="match status" value="1"/>
</dbReference>
<dbReference type="Gene3D" id="1.20.1250.20">
    <property type="entry name" value="MFS general substrate transporter like domains"/>
    <property type="match status" value="2"/>
</dbReference>
<dbReference type="InterPro" id="IPR011701">
    <property type="entry name" value="MFS"/>
</dbReference>
<dbReference type="PANTHER" id="PTHR23528:SF1">
    <property type="entry name" value="MAJOR FACILITATOR SUPERFAMILY (MFS) PROFILE DOMAIN-CONTAINING PROTEIN"/>
    <property type="match status" value="1"/>
</dbReference>
<dbReference type="InterPro" id="IPR036259">
    <property type="entry name" value="MFS_trans_sf"/>
</dbReference>
<evidence type="ECO:0000256" key="5">
    <source>
        <dbReference type="SAM" id="Phobius"/>
    </source>
</evidence>
<name>A0ABP8JIE6_9ACTN</name>
<feature type="domain" description="Major facilitator superfamily (MFS) profile" evidence="6">
    <location>
        <begin position="66"/>
        <end position="461"/>
    </location>
</feature>
<feature type="transmembrane region" description="Helical" evidence="5">
    <location>
        <begin position="62"/>
        <end position="84"/>
    </location>
</feature>
<evidence type="ECO:0000256" key="1">
    <source>
        <dbReference type="ARBA" id="ARBA00004651"/>
    </source>
</evidence>
<evidence type="ECO:0000259" key="6">
    <source>
        <dbReference type="PROSITE" id="PS50850"/>
    </source>
</evidence>
<protein>
    <submittedName>
        <fullName evidence="7">MFS transporter</fullName>
    </submittedName>
</protein>
<feature type="transmembrane region" description="Helical" evidence="5">
    <location>
        <begin position="437"/>
        <end position="455"/>
    </location>
</feature>
<sequence length="461" mass="48687">MSPMPDPEPPAPLSGSALPIDHRARLQPGIIQPRALQPGTADVPIPEHLAAASAQPAPVGRLFVTLYALAYMGTWLALMCPVLVTLSLKMTALVGSDRAPGQLALVTGTGALLAMFGNPLFGSLSDRTTSQFGMRRPWMLIGFAGGLVGIVIVAVAPTVPVALVGWCITQLMFNAVLATQTAVLPDHVPAKQRGTVSGILGICMPIALVIGSYIVQLFSPDQFLMFVVPTVIAAIPVIAFAVLLKDRRLAPADRIPFSAKEFASSFYVNPLANRDFSWAFVSRFLFILAYSFLTTYQTFYLIHRVGVGADDVAHVVFLGTLANSTVWIVLSLVGGPLSDRLRRRKPFVLTASAVYGIALVVLAVATHQNGYLIAMTIAGLGMGVYMAVDLALVTDVLPDTEHAAKDLGVFNIASALPQSIAPAIAPAILAVGGRSYSFLYAVAAVVAVLGALAVLRVRSVH</sequence>
<comment type="subcellular location">
    <subcellularLocation>
        <location evidence="1">Cell membrane</location>
        <topology evidence="1">Multi-pass membrane protein</topology>
    </subcellularLocation>
</comment>
<dbReference type="Pfam" id="PF07690">
    <property type="entry name" value="MFS_1"/>
    <property type="match status" value="2"/>
</dbReference>
<comment type="caution">
    <text evidence="7">The sequence shown here is derived from an EMBL/GenBank/DDBJ whole genome shotgun (WGS) entry which is preliminary data.</text>
</comment>
<feature type="transmembrane region" description="Helical" evidence="5">
    <location>
        <begin position="315"/>
        <end position="335"/>
    </location>
</feature>
<feature type="transmembrane region" description="Helical" evidence="5">
    <location>
        <begin position="409"/>
        <end position="431"/>
    </location>
</feature>
<evidence type="ECO:0000313" key="8">
    <source>
        <dbReference type="Proteomes" id="UP001500635"/>
    </source>
</evidence>
<gene>
    <name evidence="7" type="ORF">GCM10023147_20260</name>
</gene>
<dbReference type="EMBL" id="BAABFR010000025">
    <property type="protein sequence ID" value="GAA4391378.1"/>
    <property type="molecule type" value="Genomic_DNA"/>
</dbReference>
<reference evidence="8" key="1">
    <citation type="journal article" date="2019" name="Int. J. Syst. Evol. Microbiol.">
        <title>The Global Catalogue of Microorganisms (GCM) 10K type strain sequencing project: providing services to taxonomists for standard genome sequencing and annotation.</title>
        <authorList>
            <consortium name="The Broad Institute Genomics Platform"/>
            <consortium name="The Broad Institute Genome Sequencing Center for Infectious Disease"/>
            <person name="Wu L."/>
            <person name="Ma J."/>
        </authorList>
    </citation>
    <scope>NUCLEOTIDE SEQUENCE [LARGE SCALE GENOMIC DNA]</scope>
    <source>
        <strain evidence="8">JCM 17688</strain>
    </source>
</reference>
<feature type="transmembrane region" description="Helical" evidence="5">
    <location>
        <begin position="163"/>
        <end position="184"/>
    </location>
</feature>
<accession>A0ABP8JIE6</accession>
<proteinExistence type="predicted"/>
<feature type="transmembrane region" description="Helical" evidence="5">
    <location>
        <begin position="371"/>
        <end position="397"/>
    </location>
</feature>
<dbReference type="CDD" id="cd06174">
    <property type="entry name" value="MFS"/>
    <property type="match status" value="1"/>
</dbReference>
<keyword evidence="3 5" id="KW-1133">Transmembrane helix</keyword>
<feature type="transmembrane region" description="Helical" evidence="5">
    <location>
        <begin position="104"/>
        <end position="125"/>
    </location>
</feature>
<feature type="transmembrane region" description="Helical" evidence="5">
    <location>
        <begin position="223"/>
        <end position="244"/>
    </location>
</feature>
<feature type="transmembrane region" description="Helical" evidence="5">
    <location>
        <begin position="196"/>
        <end position="217"/>
    </location>
</feature>
<organism evidence="7 8">
    <name type="scientific">Tsukamurella soli</name>
    <dbReference type="NCBI Taxonomy" id="644556"/>
    <lineage>
        <taxon>Bacteria</taxon>
        <taxon>Bacillati</taxon>
        <taxon>Actinomycetota</taxon>
        <taxon>Actinomycetes</taxon>
        <taxon>Mycobacteriales</taxon>
        <taxon>Tsukamurellaceae</taxon>
        <taxon>Tsukamurella</taxon>
    </lineage>
</organism>
<dbReference type="PANTHER" id="PTHR23528">
    <property type="match status" value="1"/>
</dbReference>
<feature type="transmembrane region" description="Helical" evidence="5">
    <location>
        <begin position="347"/>
        <end position="365"/>
    </location>
</feature>